<dbReference type="InterPro" id="IPR011009">
    <property type="entry name" value="Kinase-like_dom_sf"/>
</dbReference>
<dbReference type="GO" id="GO:0006887">
    <property type="term" value="P:exocytosis"/>
    <property type="evidence" value="ECO:0007669"/>
    <property type="project" value="InterPro"/>
</dbReference>
<evidence type="ECO:0000313" key="5">
    <source>
        <dbReference type="Proteomes" id="UP001190926"/>
    </source>
</evidence>
<dbReference type="GO" id="GO:0000145">
    <property type="term" value="C:exocyst"/>
    <property type="evidence" value="ECO:0007669"/>
    <property type="project" value="InterPro"/>
</dbReference>
<dbReference type="PANTHER" id="PTHR21426">
    <property type="entry name" value="EXOCYST COMPLEX COMPONENT 8"/>
    <property type="match status" value="1"/>
</dbReference>
<protein>
    <submittedName>
        <fullName evidence="4">Mitogen-activated protein kinase kinase 3</fullName>
    </submittedName>
</protein>
<keyword evidence="4" id="KW-0418">Kinase</keyword>
<dbReference type="InterPro" id="IPR033961">
    <property type="entry name" value="Exo84"/>
</dbReference>
<dbReference type="PROSITE" id="PS50011">
    <property type="entry name" value="PROTEIN_KINASE_DOM"/>
    <property type="match status" value="1"/>
</dbReference>
<comment type="caution">
    <text evidence="4">The sequence shown here is derived from an EMBL/GenBank/DDBJ whole genome shotgun (WGS) entry which is preliminary data.</text>
</comment>
<evidence type="ECO:0000256" key="2">
    <source>
        <dbReference type="SAM" id="MobiDB-lite"/>
    </source>
</evidence>
<dbReference type="GO" id="GO:0008104">
    <property type="term" value="P:intracellular protein localization"/>
    <property type="evidence" value="ECO:0007669"/>
    <property type="project" value="TreeGrafter"/>
</dbReference>
<dbReference type="EMBL" id="SDAM02000103">
    <property type="protein sequence ID" value="KAH6829886.1"/>
    <property type="molecule type" value="Genomic_DNA"/>
</dbReference>
<dbReference type="Gene3D" id="1.10.510.10">
    <property type="entry name" value="Transferase(Phosphotransferase) domain 1"/>
    <property type="match status" value="1"/>
</dbReference>
<reference evidence="4 5" key="1">
    <citation type="journal article" date="2021" name="Nat. Commun.">
        <title>Incipient diploidization of the medicinal plant Perilla within 10,000 years.</title>
        <authorList>
            <person name="Zhang Y."/>
            <person name="Shen Q."/>
            <person name="Leng L."/>
            <person name="Zhang D."/>
            <person name="Chen S."/>
            <person name="Shi Y."/>
            <person name="Ning Z."/>
            <person name="Chen S."/>
        </authorList>
    </citation>
    <scope>NUCLEOTIDE SEQUENCE [LARGE SCALE GENOMIC DNA]</scope>
    <source>
        <strain evidence="5">cv. PC099</strain>
    </source>
</reference>
<dbReference type="Proteomes" id="UP001190926">
    <property type="component" value="Unassembled WGS sequence"/>
</dbReference>
<evidence type="ECO:0000256" key="1">
    <source>
        <dbReference type="ARBA" id="ARBA00022448"/>
    </source>
</evidence>
<evidence type="ECO:0000313" key="4">
    <source>
        <dbReference type="EMBL" id="KAH6829886.1"/>
    </source>
</evidence>
<feature type="compositionally biased region" description="Acidic residues" evidence="2">
    <location>
        <begin position="223"/>
        <end position="232"/>
    </location>
</feature>
<evidence type="ECO:0000259" key="3">
    <source>
        <dbReference type="PROSITE" id="PS50011"/>
    </source>
</evidence>
<accession>A0AAD4P882</accession>
<keyword evidence="5" id="KW-1185">Reference proteome</keyword>
<name>A0AAD4P882_PERFH</name>
<dbReference type="GO" id="GO:0005524">
    <property type="term" value="F:ATP binding"/>
    <property type="evidence" value="ECO:0007669"/>
    <property type="project" value="InterPro"/>
</dbReference>
<keyword evidence="1" id="KW-0813">Transport</keyword>
<dbReference type="InterPro" id="IPR000719">
    <property type="entry name" value="Prot_kinase_dom"/>
</dbReference>
<organism evidence="4 5">
    <name type="scientific">Perilla frutescens var. hirtella</name>
    <name type="common">Perilla citriodora</name>
    <name type="synonym">Perilla setoyensis</name>
    <dbReference type="NCBI Taxonomy" id="608512"/>
    <lineage>
        <taxon>Eukaryota</taxon>
        <taxon>Viridiplantae</taxon>
        <taxon>Streptophyta</taxon>
        <taxon>Embryophyta</taxon>
        <taxon>Tracheophyta</taxon>
        <taxon>Spermatophyta</taxon>
        <taxon>Magnoliopsida</taxon>
        <taxon>eudicotyledons</taxon>
        <taxon>Gunneridae</taxon>
        <taxon>Pentapetalae</taxon>
        <taxon>asterids</taxon>
        <taxon>lamiids</taxon>
        <taxon>Lamiales</taxon>
        <taxon>Lamiaceae</taxon>
        <taxon>Nepetoideae</taxon>
        <taxon>Elsholtzieae</taxon>
        <taxon>Perilla</taxon>
    </lineage>
</organism>
<dbReference type="AlphaFoldDB" id="A0AAD4P882"/>
<dbReference type="GO" id="GO:0006893">
    <property type="term" value="P:Golgi to plasma membrane transport"/>
    <property type="evidence" value="ECO:0007669"/>
    <property type="project" value="TreeGrafter"/>
</dbReference>
<keyword evidence="4" id="KW-0808">Transferase</keyword>
<feature type="region of interest" description="Disordered" evidence="2">
    <location>
        <begin position="222"/>
        <end position="251"/>
    </location>
</feature>
<feature type="domain" description="Protein kinase" evidence="3">
    <location>
        <begin position="178"/>
        <end position="400"/>
    </location>
</feature>
<sequence length="400" mass="44322">MMKSDLWTRDFDGFKKHGARCSAAAAEKLNSGTPATAGSAAEEISPLITFQMESSVLKGIMDLFTAYVVILESAITGDMDFITNVFSPNADHESGPEIRISRQDSCRYSDLIPSVPYLELYLELKKLQKLSEDDYLDTNWVMSLFREFIIDTQFLVEIARRDEYLSDNALNISKDIVSRVEASFLSAGLSPLRDLSDEEWPANAAILVLHKLQELHANKSLENEDADSTDDEESHHRVSPGRGGNPVGDDRKRQQLLTKIRTLCEALCYEGLVQFYGAFYTPDSGQISIALEYMDGGSFSDILCIRKPISEPILTIMVQKLLIGLSYLHGVRHLVPAVARCTRPPFPATAGFQRSLGSIFSGSSDHCVPSSAGKKDFKSINIVRNLSEIHTQNPGDSAWS</sequence>
<dbReference type="SUPFAM" id="SSF56112">
    <property type="entry name" value="Protein kinase-like (PK-like)"/>
    <property type="match status" value="1"/>
</dbReference>
<dbReference type="GO" id="GO:0004672">
    <property type="term" value="F:protein kinase activity"/>
    <property type="evidence" value="ECO:0007669"/>
    <property type="project" value="InterPro"/>
</dbReference>
<proteinExistence type="predicted"/>
<dbReference type="PANTHER" id="PTHR21426:SF13">
    <property type="entry name" value="OS08G0566700 PROTEIN"/>
    <property type="match status" value="1"/>
</dbReference>
<gene>
    <name evidence="4" type="ORF">C2S53_005086</name>
</gene>